<feature type="binding site" evidence="4">
    <location>
        <begin position="60"/>
        <end position="63"/>
    </location>
    <ligand>
        <name>GTP</name>
        <dbReference type="ChEBI" id="CHEBI:37565"/>
    </ligand>
</feature>
<dbReference type="InterPro" id="IPR053931">
    <property type="entry name" value="RapZ_C"/>
</dbReference>
<dbReference type="SUPFAM" id="SSF52540">
    <property type="entry name" value="P-loop containing nucleoside triphosphate hydrolases"/>
    <property type="match status" value="1"/>
</dbReference>
<evidence type="ECO:0000256" key="3">
    <source>
        <dbReference type="ARBA" id="ARBA00023134"/>
    </source>
</evidence>
<dbReference type="Gene3D" id="3.40.50.300">
    <property type="entry name" value="P-loop containing nucleotide triphosphate hydrolases"/>
    <property type="match status" value="1"/>
</dbReference>
<dbReference type="InterPro" id="IPR053930">
    <property type="entry name" value="RapZ-like_N"/>
</dbReference>
<dbReference type="InterPro" id="IPR027417">
    <property type="entry name" value="P-loop_NTPase"/>
</dbReference>
<dbReference type="Pfam" id="PF22740">
    <property type="entry name" value="PapZ_C"/>
    <property type="match status" value="1"/>
</dbReference>
<dbReference type="STRING" id="57664.SAMN05661003_104162"/>
<evidence type="ECO:0000256" key="2">
    <source>
        <dbReference type="ARBA" id="ARBA00022840"/>
    </source>
</evidence>
<dbReference type="GO" id="GO:0005524">
    <property type="term" value="F:ATP binding"/>
    <property type="evidence" value="ECO:0007669"/>
    <property type="project" value="UniProtKB-UniRule"/>
</dbReference>
<dbReference type="AlphaFoldDB" id="A0A1G7AQQ4"/>
<proteinExistence type="inferred from homology"/>
<dbReference type="Proteomes" id="UP000243205">
    <property type="component" value="Unassembled WGS sequence"/>
</dbReference>
<dbReference type="HAMAP" id="MF_00636">
    <property type="entry name" value="RapZ_like"/>
    <property type="match status" value="1"/>
</dbReference>
<evidence type="ECO:0000256" key="4">
    <source>
        <dbReference type="HAMAP-Rule" id="MF_00636"/>
    </source>
</evidence>
<gene>
    <name evidence="7" type="ORF">SAMN05661003_104162</name>
</gene>
<keyword evidence="8" id="KW-1185">Reference proteome</keyword>
<dbReference type="GO" id="GO:0005525">
    <property type="term" value="F:GTP binding"/>
    <property type="evidence" value="ECO:0007669"/>
    <property type="project" value="UniProtKB-UniRule"/>
</dbReference>
<feature type="domain" description="RapZ C-terminal" evidence="6">
    <location>
        <begin position="166"/>
        <end position="284"/>
    </location>
</feature>
<evidence type="ECO:0000313" key="8">
    <source>
        <dbReference type="Proteomes" id="UP000243205"/>
    </source>
</evidence>
<dbReference type="InterPro" id="IPR005337">
    <property type="entry name" value="RapZ-like"/>
</dbReference>
<feature type="binding site" evidence="4">
    <location>
        <begin position="8"/>
        <end position="15"/>
    </location>
    <ligand>
        <name>ATP</name>
        <dbReference type="ChEBI" id="CHEBI:30616"/>
    </ligand>
</feature>
<organism evidence="7 8">
    <name type="scientific">Desulfuromonas thiophila</name>
    <dbReference type="NCBI Taxonomy" id="57664"/>
    <lineage>
        <taxon>Bacteria</taxon>
        <taxon>Pseudomonadati</taxon>
        <taxon>Thermodesulfobacteriota</taxon>
        <taxon>Desulfuromonadia</taxon>
        <taxon>Desulfuromonadales</taxon>
        <taxon>Desulfuromonadaceae</taxon>
        <taxon>Desulfuromonas</taxon>
    </lineage>
</organism>
<dbReference type="Pfam" id="PF03668">
    <property type="entry name" value="RapZ-like_N"/>
    <property type="match status" value="1"/>
</dbReference>
<name>A0A1G7AQQ4_9BACT</name>
<evidence type="ECO:0000259" key="6">
    <source>
        <dbReference type="Pfam" id="PF22740"/>
    </source>
</evidence>
<evidence type="ECO:0000256" key="1">
    <source>
        <dbReference type="ARBA" id="ARBA00022741"/>
    </source>
</evidence>
<dbReference type="NCBIfam" id="NF003828">
    <property type="entry name" value="PRK05416.1"/>
    <property type="match status" value="1"/>
</dbReference>
<keyword evidence="3 4" id="KW-0342">GTP-binding</keyword>
<evidence type="ECO:0000259" key="5">
    <source>
        <dbReference type="Pfam" id="PF03668"/>
    </source>
</evidence>
<reference evidence="8" key="1">
    <citation type="submission" date="2016-10" db="EMBL/GenBank/DDBJ databases">
        <authorList>
            <person name="Varghese N."/>
            <person name="Submissions S."/>
        </authorList>
    </citation>
    <scope>NUCLEOTIDE SEQUENCE [LARGE SCALE GENOMIC DNA]</scope>
    <source>
        <strain evidence="8">DSM 8987</strain>
    </source>
</reference>
<accession>A0A1G7AQQ4</accession>
<dbReference type="EMBL" id="FNAQ01000004">
    <property type="protein sequence ID" value="SDE17179.1"/>
    <property type="molecule type" value="Genomic_DNA"/>
</dbReference>
<protein>
    <submittedName>
        <fullName evidence="7">UPF0042 nucleotide-binding protein</fullName>
    </submittedName>
</protein>
<evidence type="ECO:0000313" key="7">
    <source>
        <dbReference type="EMBL" id="SDE17179.1"/>
    </source>
</evidence>
<sequence>MRFIVITGLSGSGKSTAARVLEDEGFSVIDNFPLALLPQFLQLQQEGGASHQVGVALVMDVRNPQFMDGAGTGLAAVKQAGYVLEVYFFDAGDEVLLRRFSETRRRHPLSGSEGLPAALERERSMLQPLRRQATVVFDTSALTVHELRAAVLRQLHGHAERAVPLMVRLESFGFRYGLPLEADLVIDVRFLPNPYYEPQLRPFSGRDAPVREFVLQQPLCRAFVERTRDYLGFLLPHYRQEGKSYLTVAIGCTGGRHRSVALVEELHRCLAEQGTTVRLVHRDLVKEDG</sequence>
<keyword evidence="2 4" id="KW-0067">ATP-binding</keyword>
<feature type="domain" description="RapZ-like N-terminal" evidence="5">
    <location>
        <begin position="1"/>
        <end position="158"/>
    </location>
</feature>
<dbReference type="PIRSF" id="PIRSF005052">
    <property type="entry name" value="P-loopkin"/>
    <property type="match status" value="1"/>
</dbReference>
<keyword evidence="1 4" id="KW-0547">Nucleotide-binding</keyword>
<dbReference type="PANTHER" id="PTHR30448">
    <property type="entry name" value="RNASE ADAPTER PROTEIN RAPZ"/>
    <property type="match status" value="1"/>
</dbReference>
<dbReference type="RefSeq" id="WP_092077273.1">
    <property type="nucleotide sequence ID" value="NZ_FNAQ01000004.1"/>
</dbReference>
<dbReference type="PANTHER" id="PTHR30448:SF0">
    <property type="entry name" value="RNASE ADAPTER PROTEIN RAPZ"/>
    <property type="match status" value="1"/>
</dbReference>
<dbReference type="OrthoDB" id="9784461at2"/>